<sequence length="129" mass="14694">MECSGHVLFLGHSQKVDMRAYACIENMVYDVSEWAACQGVNCLPNTHNPSFHMDISGKNVVYGRNHTYKGTSHASRATNVDEYLMEEEVVDLLHMVFTKYSASGFQESTGMRSSYFVKKNLKRSGNKRW</sequence>
<reference evidence="2" key="1">
    <citation type="submission" date="2015-02" db="EMBL/GenBank/DDBJ databases">
        <title>A transcriptome of Wollemia nobilis - a relic of Gondwana.</title>
        <authorList>
            <person name="Chia J.Y."/>
            <person name="Leong Y.S."/>
            <person name="Abdul Karim S."/>
            <person name="Wan Azmi N."/>
            <person name="Hercus R."/>
            <person name="Croft L."/>
        </authorList>
    </citation>
    <scope>NUCLEOTIDE SEQUENCE</scope>
    <source>
        <strain evidence="2">MaeBrown</strain>
        <tissue evidence="2">Leaf</tissue>
    </source>
</reference>
<dbReference type="PANTHER" id="PTHR45270">
    <property type="entry name" value="OS03G0832900 PROTEIN"/>
    <property type="match status" value="1"/>
</dbReference>
<organism evidence="2">
    <name type="scientific">Wollemia nobilis</name>
    <dbReference type="NCBI Taxonomy" id="56998"/>
    <lineage>
        <taxon>Eukaryota</taxon>
        <taxon>Viridiplantae</taxon>
        <taxon>Streptophyta</taxon>
        <taxon>Embryophyta</taxon>
        <taxon>Tracheophyta</taxon>
        <taxon>Spermatophyta</taxon>
        <taxon>Pinopsida</taxon>
        <taxon>Pinidae</taxon>
        <taxon>Conifers II</taxon>
        <taxon>Araucariales</taxon>
        <taxon>Araucariaceae</taxon>
        <taxon>Wollemia</taxon>
    </lineage>
</organism>
<dbReference type="InterPro" id="IPR032843">
    <property type="entry name" value="Jiv"/>
</dbReference>
<feature type="domain" description="Cleavage inducing molecular chaperone Jiv" evidence="1">
    <location>
        <begin position="14"/>
        <end position="53"/>
    </location>
</feature>
<dbReference type="EMBL" id="GCHU01003439">
    <property type="protein sequence ID" value="JAG89178.1"/>
    <property type="molecule type" value="Transcribed_RNA"/>
</dbReference>
<dbReference type="PANTHER" id="PTHR45270:SF4">
    <property type="entry name" value="CHAPERONE DNAJ-DOMAIN SUPERFAMILY PROTEIN"/>
    <property type="match status" value="1"/>
</dbReference>
<evidence type="ECO:0000313" key="2">
    <source>
        <dbReference type="EMBL" id="JAG89178.1"/>
    </source>
</evidence>
<name>A0A0C9SAH7_9CONI</name>
<dbReference type="AlphaFoldDB" id="A0A0C9SAH7"/>
<accession>A0A0C9SAH7</accession>
<evidence type="ECO:0000259" key="1">
    <source>
        <dbReference type="Pfam" id="PF14901"/>
    </source>
</evidence>
<proteinExistence type="predicted"/>
<dbReference type="Pfam" id="PF14901">
    <property type="entry name" value="Jiv90"/>
    <property type="match status" value="1"/>
</dbReference>
<protein>
    <submittedName>
        <fullName evidence="2">TSA: Wollemia nobilis Ref_Wollemi_Transcript_3468_571 transcribed RNA sequence</fullName>
    </submittedName>
</protein>